<dbReference type="OrthoDB" id="2435632at2759"/>
<evidence type="ECO:0000256" key="1">
    <source>
        <dbReference type="SAM" id="MobiDB-lite"/>
    </source>
</evidence>
<protein>
    <submittedName>
        <fullName evidence="2">5502_t:CDS:1</fullName>
    </submittedName>
</protein>
<dbReference type="AlphaFoldDB" id="A0A9N8W4M7"/>
<accession>A0A9N8W4M7</accession>
<evidence type="ECO:0000313" key="2">
    <source>
        <dbReference type="EMBL" id="CAG8470880.1"/>
    </source>
</evidence>
<gene>
    <name evidence="2" type="ORF">AMORRO_LOCUS1849</name>
</gene>
<feature type="region of interest" description="Disordered" evidence="1">
    <location>
        <begin position="53"/>
        <end position="93"/>
    </location>
</feature>
<dbReference type="Proteomes" id="UP000789342">
    <property type="component" value="Unassembled WGS sequence"/>
</dbReference>
<reference evidence="2" key="1">
    <citation type="submission" date="2021-06" db="EMBL/GenBank/DDBJ databases">
        <authorList>
            <person name="Kallberg Y."/>
            <person name="Tangrot J."/>
            <person name="Rosling A."/>
        </authorList>
    </citation>
    <scope>NUCLEOTIDE SEQUENCE</scope>
    <source>
        <strain evidence="2">CL551</strain>
    </source>
</reference>
<dbReference type="EMBL" id="CAJVPV010000718">
    <property type="protein sequence ID" value="CAG8470880.1"/>
    <property type="molecule type" value="Genomic_DNA"/>
</dbReference>
<keyword evidence="3" id="KW-1185">Reference proteome</keyword>
<organism evidence="2 3">
    <name type="scientific">Acaulospora morrowiae</name>
    <dbReference type="NCBI Taxonomy" id="94023"/>
    <lineage>
        <taxon>Eukaryota</taxon>
        <taxon>Fungi</taxon>
        <taxon>Fungi incertae sedis</taxon>
        <taxon>Mucoromycota</taxon>
        <taxon>Glomeromycotina</taxon>
        <taxon>Glomeromycetes</taxon>
        <taxon>Diversisporales</taxon>
        <taxon>Acaulosporaceae</taxon>
        <taxon>Acaulospora</taxon>
    </lineage>
</organism>
<sequence>MDEYQGITDAIIAVQENVNVEGAVPKLSPEELAIYNILSDAKKVTFLKVLGQRKEEGKKEGRKEGKEEGKKEGKKEGKEEGKKEGKKEERKRG</sequence>
<proteinExistence type="predicted"/>
<evidence type="ECO:0000313" key="3">
    <source>
        <dbReference type="Proteomes" id="UP000789342"/>
    </source>
</evidence>
<comment type="caution">
    <text evidence="2">The sequence shown here is derived from an EMBL/GenBank/DDBJ whole genome shotgun (WGS) entry which is preliminary data.</text>
</comment>
<feature type="non-terminal residue" evidence="2">
    <location>
        <position position="1"/>
    </location>
</feature>
<name>A0A9N8W4M7_9GLOM</name>